<gene>
    <name evidence="9" type="ORF">SAMN04515674_103413</name>
</gene>
<feature type="transmembrane region" description="Helical" evidence="8">
    <location>
        <begin position="473"/>
        <end position="490"/>
    </location>
</feature>
<dbReference type="PANTHER" id="PTHR33908:SF11">
    <property type="entry name" value="MEMBRANE PROTEIN"/>
    <property type="match status" value="1"/>
</dbReference>
<dbReference type="EMBL" id="FOXH01000003">
    <property type="protein sequence ID" value="SFP50906.1"/>
    <property type="molecule type" value="Genomic_DNA"/>
</dbReference>
<protein>
    <recommendedName>
        <fullName evidence="11">Dolichyl-phosphate-mannose-protein mannosyltransferase</fullName>
    </recommendedName>
</protein>
<evidence type="ECO:0000256" key="7">
    <source>
        <dbReference type="ARBA" id="ARBA00023136"/>
    </source>
</evidence>
<keyword evidence="4" id="KW-0808">Transferase</keyword>
<keyword evidence="3" id="KW-0328">Glycosyltransferase</keyword>
<evidence type="ECO:0000313" key="9">
    <source>
        <dbReference type="EMBL" id="SFP50906.1"/>
    </source>
</evidence>
<keyword evidence="5 8" id="KW-0812">Transmembrane</keyword>
<dbReference type="GO" id="GO:0016763">
    <property type="term" value="F:pentosyltransferase activity"/>
    <property type="evidence" value="ECO:0007669"/>
    <property type="project" value="TreeGrafter"/>
</dbReference>
<feature type="transmembrane region" description="Helical" evidence="8">
    <location>
        <begin position="234"/>
        <end position="251"/>
    </location>
</feature>
<feature type="transmembrane region" description="Helical" evidence="8">
    <location>
        <begin position="101"/>
        <end position="122"/>
    </location>
</feature>
<feature type="transmembrane region" description="Helical" evidence="8">
    <location>
        <begin position="179"/>
        <end position="199"/>
    </location>
</feature>
<organism evidence="9 10">
    <name type="scientific">Pseudarcicella hirudinis</name>
    <dbReference type="NCBI Taxonomy" id="1079859"/>
    <lineage>
        <taxon>Bacteria</taxon>
        <taxon>Pseudomonadati</taxon>
        <taxon>Bacteroidota</taxon>
        <taxon>Cytophagia</taxon>
        <taxon>Cytophagales</taxon>
        <taxon>Flectobacillaceae</taxon>
        <taxon>Pseudarcicella</taxon>
    </lineage>
</organism>
<feature type="transmembrane region" description="Helical" evidence="8">
    <location>
        <begin position="497"/>
        <end position="512"/>
    </location>
</feature>
<dbReference type="InterPro" id="IPR050297">
    <property type="entry name" value="LipidA_mod_glycosyltrf_83"/>
</dbReference>
<feature type="transmembrane region" description="Helical" evidence="8">
    <location>
        <begin position="448"/>
        <end position="467"/>
    </location>
</feature>
<keyword evidence="2" id="KW-1003">Cell membrane</keyword>
<name>A0A1I5QYM5_9BACT</name>
<feature type="transmembrane region" description="Helical" evidence="8">
    <location>
        <begin position="418"/>
        <end position="436"/>
    </location>
</feature>
<feature type="transmembrane region" description="Helical" evidence="8">
    <location>
        <begin position="305"/>
        <end position="322"/>
    </location>
</feature>
<evidence type="ECO:0000256" key="6">
    <source>
        <dbReference type="ARBA" id="ARBA00022989"/>
    </source>
</evidence>
<dbReference type="Proteomes" id="UP000199306">
    <property type="component" value="Unassembled WGS sequence"/>
</dbReference>
<evidence type="ECO:0000256" key="2">
    <source>
        <dbReference type="ARBA" id="ARBA00022475"/>
    </source>
</evidence>
<accession>A0A1I5QYM5</accession>
<sequence>MFLLFLILTVVNLTVFFKKSQLTHQGVFTKWRVAILESLLTVSFLTYLFVEILSFFNIFNQICLSVCWFMAFGFTVRLANRSDKKEWLELFRQFTLLKKNYFWFLILFLTLGLAPLLFLAIYNAPNNLDSMNYHLARITQWIQNQNVGHYATNHPQQLYHNVFAEYLLANVLLLTGNDYLVDCVQFSMMIAALIAGTLIARQFGLNYKNQLIAMMLMFSLPISLLESTTTQNDLTAGFYFLAFLFFGIKFIQNQEFIWRDALFMALALGLGGFTKYPVFFFALPFCFWFGIVCLSKYGILQSLRLLGLGMGLIVLIFTPFFIRNYTLFESVLSPEMSSLIHTENIEASQHGIKESLANVSKNLGLHLGLPSGSYNTAVESAIVKFNHFLGFDINDERLSLVGKNALFKVQFFFNEDTSGNFLMLFLLIIALFLLIFQRKNSLELKLYTISIIIAYIVYCSLVKWQMFSSRTQLGVFLASAVLVACVFSRYSRFPRLLLLYFLLLVSIPYIYGNPMKPVFPVNYLAKKVIHYIPSALAVAKDDPNASHYPESALLRKYYDFSKPFAPLKFTPDKKEKVLVFNTLDTFGYYRKMEEDVFNTSRFQQYFMHDPNQDGYKDFELVLQHLPADTKHLGMIFAKRVGFYHLWSMFKTNRGNDIAMKHVLYAINYEKLPNVEKPFIYQYIISDNEKLIKDFINPADIASIQRCGEFLLIKMKQSSDKRYTYDRPIEGKY</sequence>
<evidence type="ECO:0000256" key="8">
    <source>
        <dbReference type="SAM" id="Phobius"/>
    </source>
</evidence>
<reference evidence="9 10" key="1">
    <citation type="submission" date="2016-10" db="EMBL/GenBank/DDBJ databases">
        <authorList>
            <person name="de Groot N.N."/>
        </authorList>
    </citation>
    <scope>NUCLEOTIDE SEQUENCE [LARGE SCALE GENOMIC DNA]</scope>
    <source>
        <strain evidence="10">E92,LMG 26720,CCM 7988</strain>
    </source>
</reference>
<keyword evidence="10" id="KW-1185">Reference proteome</keyword>
<dbReference type="AlphaFoldDB" id="A0A1I5QYM5"/>
<keyword evidence="7 8" id="KW-0472">Membrane</keyword>
<evidence type="ECO:0000256" key="3">
    <source>
        <dbReference type="ARBA" id="ARBA00022676"/>
    </source>
</evidence>
<evidence type="ECO:0000256" key="1">
    <source>
        <dbReference type="ARBA" id="ARBA00004651"/>
    </source>
</evidence>
<evidence type="ECO:0000256" key="4">
    <source>
        <dbReference type="ARBA" id="ARBA00022679"/>
    </source>
</evidence>
<keyword evidence="6 8" id="KW-1133">Transmembrane helix</keyword>
<evidence type="ECO:0000313" key="10">
    <source>
        <dbReference type="Proteomes" id="UP000199306"/>
    </source>
</evidence>
<dbReference type="PANTHER" id="PTHR33908">
    <property type="entry name" value="MANNOSYLTRANSFERASE YKCB-RELATED"/>
    <property type="match status" value="1"/>
</dbReference>
<evidence type="ECO:0008006" key="11">
    <source>
        <dbReference type="Google" id="ProtNLM"/>
    </source>
</evidence>
<dbReference type="GO" id="GO:0005886">
    <property type="term" value="C:plasma membrane"/>
    <property type="evidence" value="ECO:0007669"/>
    <property type="project" value="UniProtKB-SubCell"/>
</dbReference>
<proteinExistence type="predicted"/>
<dbReference type="STRING" id="1079859.SAMN04515674_103413"/>
<feature type="transmembrane region" description="Helical" evidence="8">
    <location>
        <begin position="58"/>
        <end position="80"/>
    </location>
</feature>
<comment type="subcellular location">
    <subcellularLocation>
        <location evidence="1">Cell membrane</location>
        <topology evidence="1">Multi-pass membrane protein</topology>
    </subcellularLocation>
</comment>
<dbReference type="GO" id="GO:0009103">
    <property type="term" value="P:lipopolysaccharide biosynthetic process"/>
    <property type="evidence" value="ECO:0007669"/>
    <property type="project" value="UniProtKB-ARBA"/>
</dbReference>
<feature type="transmembrane region" description="Helical" evidence="8">
    <location>
        <begin position="279"/>
        <end position="298"/>
    </location>
</feature>
<evidence type="ECO:0000256" key="5">
    <source>
        <dbReference type="ARBA" id="ARBA00022692"/>
    </source>
</evidence>